<dbReference type="GO" id="GO:0004792">
    <property type="term" value="F:thiosulfate-cyanide sulfurtransferase activity"/>
    <property type="evidence" value="ECO:0007669"/>
    <property type="project" value="UniProtKB-EC"/>
</dbReference>
<comment type="caution">
    <text evidence="2">The sequence shown here is derived from an EMBL/GenBank/DDBJ whole genome shotgun (WGS) entry which is preliminary data.</text>
</comment>
<dbReference type="Pfam" id="PF00581">
    <property type="entry name" value="Rhodanese"/>
    <property type="match status" value="1"/>
</dbReference>
<gene>
    <name evidence="2" type="primary">glpE</name>
    <name evidence="2" type="ORF">CLCOL_22410</name>
</gene>
<protein>
    <submittedName>
        <fullName evidence="2">Thiosulfate sulfurtransferase GlpE</fullName>
        <ecNumber evidence="2">2.8.1.1</ecNumber>
    </submittedName>
</protein>
<dbReference type="STRING" id="1121305.CLCOL_22410"/>
<dbReference type="RefSeq" id="WP_061859039.1">
    <property type="nucleotide sequence ID" value="NZ_LTBB01000013.1"/>
</dbReference>
<dbReference type="InterPro" id="IPR036873">
    <property type="entry name" value="Rhodanese-like_dom_sf"/>
</dbReference>
<dbReference type="InterPro" id="IPR001763">
    <property type="entry name" value="Rhodanese-like_dom"/>
</dbReference>
<dbReference type="PANTHER" id="PTHR43031:SF17">
    <property type="entry name" value="SULFURTRANSFERASE YTWF-RELATED"/>
    <property type="match status" value="1"/>
</dbReference>
<dbReference type="Gene3D" id="3.40.250.10">
    <property type="entry name" value="Rhodanese-like domain"/>
    <property type="match status" value="1"/>
</dbReference>
<accession>A0A151AL48</accession>
<dbReference type="SMART" id="SM00450">
    <property type="entry name" value="RHOD"/>
    <property type="match status" value="1"/>
</dbReference>
<evidence type="ECO:0000313" key="3">
    <source>
        <dbReference type="Proteomes" id="UP000075374"/>
    </source>
</evidence>
<keyword evidence="2" id="KW-0808">Transferase</keyword>
<dbReference type="EMBL" id="LTBB01000013">
    <property type="protein sequence ID" value="KYH28107.1"/>
    <property type="molecule type" value="Genomic_DNA"/>
</dbReference>
<keyword evidence="3" id="KW-1185">Reference proteome</keyword>
<name>A0A151AL48_9CLOT</name>
<organism evidence="2 3">
    <name type="scientific">Clostridium colicanis DSM 13634</name>
    <dbReference type="NCBI Taxonomy" id="1121305"/>
    <lineage>
        <taxon>Bacteria</taxon>
        <taxon>Bacillati</taxon>
        <taxon>Bacillota</taxon>
        <taxon>Clostridia</taxon>
        <taxon>Eubacteriales</taxon>
        <taxon>Clostridiaceae</taxon>
        <taxon>Clostridium</taxon>
    </lineage>
</organism>
<dbReference type="PATRIC" id="fig|1121305.3.peg.2245"/>
<dbReference type="PROSITE" id="PS50206">
    <property type="entry name" value="RHODANESE_3"/>
    <property type="match status" value="1"/>
</dbReference>
<reference evidence="2 3" key="1">
    <citation type="submission" date="2016-02" db="EMBL/GenBank/DDBJ databases">
        <title>Genome sequence of Clostridium colicanis DSM 13634.</title>
        <authorList>
            <person name="Poehlein A."/>
            <person name="Daniel R."/>
        </authorList>
    </citation>
    <scope>NUCLEOTIDE SEQUENCE [LARGE SCALE GENOMIC DNA]</scope>
    <source>
        <strain evidence="2 3">DSM 13634</strain>
    </source>
</reference>
<sequence>MDKIDVNDLEELLGKINLIDIRESFEYESGHIPTAKNMPMKDMLKDPDNFLDKDKEYYIICQTGRRSSITCSELRLKGFKVKVVTGGTDMYEGELEK</sequence>
<proteinExistence type="predicted"/>
<dbReference type="Proteomes" id="UP000075374">
    <property type="component" value="Unassembled WGS sequence"/>
</dbReference>
<dbReference type="EC" id="2.8.1.1" evidence="2"/>
<dbReference type="InterPro" id="IPR050229">
    <property type="entry name" value="GlpE_sulfurtransferase"/>
</dbReference>
<dbReference type="PANTHER" id="PTHR43031">
    <property type="entry name" value="FAD-DEPENDENT OXIDOREDUCTASE"/>
    <property type="match status" value="1"/>
</dbReference>
<feature type="domain" description="Rhodanese" evidence="1">
    <location>
        <begin position="12"/>
        <end position="97"/>
    </location>
</feature>
<evidence type="ECO:0000259" key="1">
    <source>
        <dbReference type="PROSITE" id="PS50206"/>
    </source>
</evidence>
<evidence type="ECO:0000313" key="2">
    <source>
        <dbReference type="EMBL" id="KYH28107.1"/>
    </source>
</evidence>
<dbReference type="SUPFAM" id="SSF52821">
    <property type="entry name" value="Rhodanese/Cell cycle control phosphatase"/>
    <property type="match status" value="1"/>
</dbReference>
<dbReference type="AlphaFoldDB" id="A0A151AL48"/>
<dbReference type="CDD" id="cd00158">
    <property type="entry name" value="RHOD"/>
    <property type="match status" value="1"/>
</dbReference>